<dbReference type="Pfam" id="PF01575">
    <property type="entry name" value="MaoC_dehydratas"/>
    <property type="match status" value="1"/>
</dbReference>
<dbReference type="PANTHER" id="PTHR13078">
    <property type="entry name" value="PEROXISOMAL MULTIFUNCTIONAL ENZYME TYPE 2-RELATED"/>
    <property type="match status" value="1"/>
</dbReference>
<dbReference type="GO" id="GO:0003857">
    <property type="term" value="F:(3S)-3-hydroxyacyl-CoA dehydrogenase (NAD+) activity"/>
    <property type="evidence" value="ECO:0007669"/>
    <property type="project" value="TreeGrafter"/>
</dbReference>
<reference evidence="3" key="1">
    <citation type="submission" date="2021-01" db="EMBL/GenBank/DDBJ databases">
        <authorList>
            <person name="Corre E."/>
            <person name="Pelletier E."/>
            <person name="Niang G."/>
            <person name="Scheremetjew M."/>
            <person name="Finn R."/>
            <person name="Kale V."/>
            <person name="Holt S."/>
            <person name="Cochrane G."/>
            <person name="Meng A."/>
            <person name="Brown T."/>
            <person name="Cohen L."/>
        </authorList>
    </citation>
    <scope>NUCLEOTIDE SEQUENCE</scope>
    <source>
        <strain evidence="3">Ras09</strain>
    </source>
</reference>
<dbReference type="Pfam" id="PF22622">
    <property type="entry name" value="MFE-2_hydrat-2_N"/>
    <property type="match status" value="1"/>
</dbReference>
<proteinExistence type="predicted"/>
<dbReference type="GO" id="GO:0044594">
    <property type="term" value="F:17-beta-hydroxysteroid dehydrogenase (NAD+) activity"/>
    <property type="evidence" value="ECO:0007669"/>
    <property type="project" value="TreeGrafter"/>
</dbReference>
<gene>
    <name evidence="3" type="ORF">SRAS04492_LOCUS6944</name>
</gene>
<dbReference type="SUPFAM" id="SSF54637">
    <property type="entry name" value="Thioesterase/thiol ester dehydrase-isomerase"/>
    <property type="match status" value="2"/>
</dbReference>
<evidence type="ECO:0000313" key="3">
    <source>
        <dbReference type="EMBL" id="CAE0235137.1"/>
    </source>
</evidence>
<dbReference type="PANTHER" id="PTHR13078:SF56">
    <property type="entry name" value="PEROXISOMAL MULTIFUNCTIONAL ENZYME TYPE 2"/>
    <property type="match status" value="1"/>
</dbReference>
<dbReference type="InterPro" id="IPR002539">
    <property type="entry name" value="MaoC-like_dom"/>
</dbReference>
<evidence type="ECO:0000259" key="2">
    <source>
        <dbReference type="Pfam" id="PF22622"/>
    </source>
</evidence>
<feature type="domain" description="MaoC-like" evidence="1">
    <location>
        <begin position="173"/>
        <end position="282"/>
    </location>
</feature>
<dbReference type="CDD" id="cd03448">
    <property type="entry name" value="HDE_HSD"/>
    <property type="match status" value="1"/>
</dbReference>
<accession>A0A7S3CRL1</accession>
<dbReference type="AlphaFoldDB" id="A0A7S3CRL1"/>
<evidence type="ECO:0000259" key="1">
    <source>
        <dbReference type="Pfam" id="PF01575"/>
    </source>
</evidence>
<name>A0A7S3CRL1_9SPIT</name>
<dbReference type="InterPro" id="IPR029069">
    <property type="entry name" value="HotDog_dom_sf"/>
</dbReference>
<dbReference type="Gene3D" id="3.10.129.10">
    <property type="entry name" value="Hotdog Thioesterase"/>
    <property type="match status" value="2"/>
</dbReference>
<dbReference type="GO" id="GO:0005777">
    <property type="term" value="C:peroxisome"/>
    <property type="evidence" value="ECO:0007669"/>
    <property type="project" value="TreeGrafter"/>
</dbReference>
<sequence>MSDQWDVSKAIGFKLEPYEVKVTNKDMILYALGIGFQKDSLNKDHYNYTYENAANFGAFPTMNVVLAHRGSFETLSIPGVPAFNPMLLLHGEEHLQLFSPLEQDSTVVCQEEVLDVQDKKKAFVLVMQTTITNKDTGELVAKIQTQLFVRSPGGFGHKGTFRIGIPEPPKGVSPHTTSTVATDKNQAFLYRLNGDMNPLHVDPQMSEIAGFKVPILHGLCFFGITAKAVSEKYHKEDPNLMKKFSGRFTGHVFPGETLIVDTWKQGSQIVVQTRTQERGKVVLKGFCELSPQAKL</sequence>
<evidence type="ECO:0008006" key="4">
    <source>
        <dbReference type="Google" id="ProtNLM"/>
    </source>
</evidence>
<protein>
    <recommendedName>
        <fullName evidence="4">Hydroxysteroid 17-beta dehydrogenase 4</fullName>
    </recommendedName>
</protein>
<dbReference type="GO" id="GO:0006635">
    <property type="term" value="P:fatty acid beta-oxidation"/>
    <property type="evidence" value="ECO:0007669"/>
    <property type="project" value="TreeGrafter"/>
</dbReference>
<dbReference type="GO" id="GO:0004300">
    <property type="term" value="F:enoyl-CoA hydratase activity"/>
    <property type="evidence" value="ECO:0007669"/>
    <property type="project" value="TreeGrafter"/>
</dbReference>
<organism evidence="3">
    <name type="scientific">Strombidium rassoulzadegani</name>
    <dbReference type="NCBI Taxonomy" id="1082188"/>
    <lineage>
        <taxon>Eukaryota</taxon>
        <taxon>Sar</taxon>
        <taxon>Alveolata</taxon>
        <taxon>Ciliophora</taxon>
        <taxon>Intramacronucleata</taxon>
        <taxon>Spirotrichea</taxon>
        <taxon>Oligotrichia</taxon>
        <taxon>Strombidiidae</taxon>
        <taxon>Strombidium</taxon>
    </lineage>
</organism>
<dbReference type="EMBL" id="HBIA01013696">
    <property type="protein sequence ID" value="CAE0235137.1"/>
    <property type="molecule type" value="Transcribed_RNA"/>
</dbReference>
<dbReference type="InterPro" id="IPR054357">
    <property type="entry name" value="MFE-2_N"/>
</dbReference>
<feature type="domain" description="Peroxisomal multifunctional enzyme type 2-like N-terminal" evidence="2">
    <location>
        <begin position="22"/>
        <end position="150"/>
    </location>
</feature>